<name>A0AAV6ZZQ4_ENGPU</name>
<reference evidence="1" key="1">
    <citation type="thesis" date="2020" institute="ProQuest LLC" country="789 East Eisenhower Parkway, Ann Arbor, MI, USA">
        <title>Comparative Genomics and Chromosome Evolution.</title>
        <authorList>
            <person name="Mudd A.B."/>
        </authorList>
    </citation>
    <scope>NUCLEOTIDE SEQUENCE</scope>
    <source>
        <strain evidence="1">237g6f4</strain>
        <tissue evidence="1">Blood</tissue>
    </source>
</reference>
<proteinExistence type="predicted"/>
<dbReference type="EMBL" id="WNYA01000010">
    <property type="protein sequence ID" value="KAG8552735.1"/>
    <property type="molecule type" value="Genomic_DNA"/>
</dbReference>
<protein>
    <submittedName>
        <fullName evidence="1">Uncharacterized protein</fullName>
    </submittedName>
</protein>
<dbReference type="Proteomes" id="UP000824782">
    <property type="component" value="Unassembled WGS sequence"/>
</dbReference>
<evidence type="ECO:0000313" key="1">
    <source>
        <dbReference type="EMBL" id="KAG8552735.1"/>
    </source>
</evidence>
<keyword evidence="2" id="KW-1185">Reference proteome</keyword>
<dbReference type="AlphaFoldDB" id="A0AAV6ZZQ4"/>
<sequence>MMTNEVLQGCQLQGEGRRISPVVCVSVCRALTCYKYKQIEKNNDVIAPKARGKSKKYANTGIHLDTGSVGIQNTGTAVFTK</sequence>
<evidence type="ECO:0000313" key="2">
    <source>
        <dbReference type="Proteomes" id="UP000824782"/>
    </source>
</evidence>
<comment type="caution">
    <text evidence="1">The sequence shown here is derived from an EMBL/GenBank/DDBJ whole genome shotgun (WGS) entry which is preliminary data.</text>
</comment>
<accession>A0AAV6ZZQ4</accession>
<organism evidence="1 2">
    <name type="scientific">Engystomops pustulosus</name>
    <name type="common">Tungara frog</name>
    <name type="synonym">Physalaemus pustulosus</name>
    <dbReference type="NCBI Taxonomy" id="76066"/>
    <lineage>
        <taxon>Eukaryota</taxon>
        <taxon>Metazoa</taxon>
        <taxon>Chordata</taxon>
        <taxon>Craniata</taxon>
        <taxon>Vertebrata</taxon>
        <taxon>Euteleostomi</taxon>
        <taxon>Amphibia</taxon>
        <taxon>Batrachia</taxon>
        <taxon>Anura</taxon>
        <taxon>Neobatrachia</taxon>
        <taxon>Hyloidea</taxon>
        <taxon>Leptodactylidae</taxon>
        <taxon>Leiuperinae</taxon>
        <taxon>Engystomops</taxon>
    </lineage>
</organism>
<gene>
    <name evidence="1" type="ORF">GDO81_003024</name>
</gene>